<keyword evidence="6 11" id="KW-0472">Membrane</keyword>
<feature type="transmembrane region" description="Helical" evidence="11">
    <location>
        <begin position="72"/>
        <end position="93"/>
    </location>
</feature>
<feature type="region of interest" description="Disordered" evidence="10">
    <location>
        <begin position="1"/>
        <end position="29"/>
    </location>
</feature>
<dbReference type="Proteomes" id="UP001159428">
    <property type="component" value="Unassembled WGS sequence"/>
</dbReference>
<dbReference type="GO" id="GO:0005886">
    <property type="term" value="C:plasma membrane"/>
    <property type="evidence" value="ECO:0007669"/>
    <property type="project" value="UniProtKB-SubCell"/>
</dbReference>
<reference evidence="13 14" key="1">
    <citation type="submission" date="2022-05" db="EMBL/GenBank/DDBJ databases">
        <authorList>
            <consortium name="Genoscope - CEA"/>
            <person name="William W."/>
        </authorList>
    </citation>
    <scope>NUCLEOTIDE SEQUENCE [LARGE SCALE GENOMIC DNA]</scope>
</reference>
<name>A0AAU9WKP2_9CNID</name>
<dbReference type="PROSITE" id="PS00237">
    <property type="entry name" value="G_PROTEIN_RECEP_F1_1"/>
    <property type="match status" value="1"/>
</dbReference>
<accession>A0AAU9WKP2</accession>
<evidence type="ECO:0000256" key="4">
    <source>
        <dbReference type="ARBA" id="ARBA00022989"/>
    </source>
</evidence>
<evidence type="ECO:0000256" key="5">
    <source>
        <dbReference type="ARBA" id="ARBA00023040"/>
    </source>
</evidence>
<gene>
    <name evidence="13" type="ORF">PMEA_00007470</name>
</gene>
<evidence type="ECO:0000256" key="1">
    <source>
        <dbReference type="ARBA" id="ARBA00004651"/>
    </source>
</evidence>
<evidence type="ECO:0000313" key="14">
    <source>
        <dbReference type="Proteomes" id="UP001159428"/>
    </source>
</evidence>
<keyword evidence="14" id="KW-1185">Reference proteome</keyword>
<dbReference type="InterPro" id="IPR000276">
    <property type="entry name" value="GPCR_Rhodpsn"/>
</dbReference>
<keyword evidence="3 9" id="KW-0812">Transmembrane</keyword>
<evidence type="ECO:0000256" key="10">
    <source>
        <dbReference type="SAM" id="MobiDB-lite"/>
    </source>
</evidence>
<dbReference type="PANTHER" id="PTHR24249">
    <property type="entry name" value="HISTAMINE RECEPTOR-RELATED G-PROTEIN COUPLED RECEPTOR"/>
    <property type="match status" value="1"/>
</dbReference>
<feature type="transmembrane region" description="Helical" evidence="11">
    <location>
        <begin position="148"/>
        <end position="171"/>
    </location>
</feature>
<comment type="similarity">
    <text evidence="9">Belongs to the G-protein coupled receptor 1 family.</text>
</comment>
<evidence type="ECO:0000313" key="13">
    <source>
        <dbReference type="EMBL" id="CAH3117425.1"/>
    </source>
</evidence>
<evidence type="ECO:0000259" key="12">
    <source>
        <dbReference type="PROSITE" id="PS50262"/>
    </source>
</evidence>
<dbReference type="CDD" id="cd00637">
    <property type="entry name" value="7tm_classA_rhodopsin-like"/>
    <property type="match status" value="1"/>
</dbReference>
<keyword evidence="7 9" id="KW-0675">Receptor</keyword>
<keyword evidence="5 9" id="KW-0297">G-protein coupled receptor</keyword>
<comment type="subcellular location">
    <subcellularLocation>
        <location evidence="1">Cell membrane</location>
        <topology evidence="1">Multi-pass membrane protein</topology>
    </subcellularLocation>
</comment>
<dbReference type="PRINTS" id="PR00237">
    <property type="entry name" value="GPCRRHODOPSN"/>
</dbReference>
<dbReference type="GO" id="GO:0004930">
    <property type="term" value="F:G protein-coupled receptor activity"/>
    <property type="evidence" value="ECO:0007669"/>
    <property type="project" value="UniProtKB-KW"/>
</dbReference>
<evidence type="ECO:0000256" key="3">
    <source>
        <dbReference type="ARBA" id="ARBA00022692"/>
    </source>
</evidence>
<keyword evidence="8 9" id="KW-0807">Transducer</keyword>
<evidence type="ECO:0000256" key="11">
    <source>
        <dbReference type="SAM" id="Phobius"/>
    </source>
</evidence>
<organism evidence="13 14">
    <name type="scientific">Pocillopora meandrina</name>
    <dbReference type="NCBI Taxonomy" id="46732"/>
    <lineage>
        <taxon>Eukaryota</taxon>
        <taxon>Metazoa</taxon>
        <taxon>Cnidaria</taxon>
        <taxon>Anthozoa</taxon>
        <taxon>Hexacorallia</taxon>
        <taxon>Scleractinia</taxon>
        <taxon>Astrocoeniina</taxon>
        <taxon>Pocilloporidae</taxon>
        <taxon>Pocillopora</taxon>
    </lineage>
</organism>
<proteinExistence type="inferred from homology"/>
<feature type="transmembrane region" description="Helical" evidence="11">
    <location>
        <begin position="250"/>
        <end position="267"/>
    </location>
</feature>
<dbReference type="Gene3D" id="1.20.1070.10">
    <property type="entry name" value="Rhodopsin 7-helix transmembrane proteins"/>
    <property type="match status" value="1"/>
</dbReference>
<dbReference type="Pfam" id="PF00001">
    <property type="entry name" value="7tm_1"/>
    <property type="match status" value="1"/>
</dbReference>
<feature type="compositionally biased region" description="Polar residues" evidence="10">
    <location>
        <begin position="1"/>
        <end position="25"/>
    </location>
</feature>
<comment type="caution">
    <text evidence="13">The sequence shown here is derived from an EMBL/GenBank/DDBJ whole genome shotgun (WGS) entry which is preliminary data.</text>
</comment>
<evidence type="ECO:0000256" key="8">
    <source>
        <dbReference type="ARBA" id="ARBA00023224"/>
    </source>
</evidence>
<feature type="transmembrane region" description="Helical" evidence="11">
    <location>
        <begin position="287"/>
        <end position="308"/>
    </location>
</feature>
<feature type="transmembrane region" description="Helical" evidence="11">
    <location>
        <begin position="191"/>
        <end position="211"/>
    </location>
</feature>
<keyword evidence="4 11" id="KW-1133">Transmembrane helix</keyword>
<dbReference type="InterPro" id="IPR017452">
    <property type="entry name" value="GPCR_Rhodpsn_7TM"/>
</dbReference>
<dbReference type="PROSITE" id="PS50262">
    <property type="entry name" value="G_PROTEIN_RECEP_F1_2"/>
    <property type="match status" value="1"/>
</dbReference>
<evidence type="ECO:0000256" key="9">
    <source>
        <dbReference type="RuleBase" id="RU000688"/>
    </source>
</evidence>
<feature type="transmembrane region" description="Helical" evidence="11">
    <location>
        <begin position="99"/>
        <end position="127"/>
    </location>
</feature>
<dbReference type="AlphaFoldDB" id="A0AAU9WKP2"/>
<dbReference type="PANTHER" id="PTHR24249:SF372">
    <property type="entry name" value="G-PROTEIN COUPLED RECEPTORS FAMILY 1 PROFILE DOMAIN-CONTAINING PROTEIN"/>
    <property type="match status" value="1"/>
</dbReference>
<evidence type="ECO:0000256" key="6">
    <source>
        <dbReference type="ARBA" id="ARBA00023136"/>
    </source>
</evidence>
<evidence type="ECO:0000256" key="7">
    <source>
        <dbReference type="ARBA" id="ARBA00023170"/>
    </source>
</evidence>
<dbReference type="EMBL" id="CALNXJ010000016">
    <property type="protein sequence ID" value="CAH3117425.1"/>
    <property type="molecule type" value="Genomic_DNA"/>
</dbReference>
<sequence>MSHVSPSPSEYNSSLVGNASTNGTEPENESKLLTSPLIILMSFMCLLIVSENGLIIFLMYRKKILRTLTNMFLTSLALSDLTSGLARMPLLFICMEMDVSIIVCVASTVFNRFTAISSVCHVLLIAADRYIFIVHDMKYRAFVTKRRAVVATIAVWLISILASVVQLSWYIFHGLEIGDRNALMDDLNKQYGFACIVLFFAGPFLLIFYIYGRIFYISYKLNQNDRKRIRTYNYKQPSGSLRHEWRGRSVLLITLIIFGGCWLPYFFTVLHDHMSSSEDSTIPIWSQRLQICLGFIPMMLNPILCTLAKKDFRHALKEIVIGRNSLRHFNQDISLQTTRERFRTIDSESERN</sequence>
<dbReference type="SUPFAM" id="SSF81321">
    <property type="entry name" value="Family A G protein-coupled receptor-like"/>
    <property type="match status" value="1"/>
</dbReference>
<feature type="domain" description="G-protein coupled receptors family 1 profile" evidence="12">
    <location>
        <begin position="51"/>
        <end position="305"/>
    </location>
</feature>
<evidence type="ECO:0000256" key="2">
    <source>
        <dbReference type="ARBA" id="ARBA00022475"/>
    </source>
</evidence>
<keyword evidence="2" id="KW-1003">Cell membrane</keyword>
<feature type="transmembrane region" description="Helical" evidence="11">
    <location>
        <begin position="37"/>
        <end position="60"/>
    </location>
</feature>
<dbReference type="InterPro" id="IPR050569">
    <property type="entry name" value="TAAR"/>
</dbReference>
<protein>
    <recommendedName>
        <fullName evidence="12">G-protein coupled receptors family 1 profile domain-containing protein</fullName>
    </recommendedName>
</protein>